<evidence type="ECO:0000256" key="4">
    <source>
        <dbReference type="ARBA" id="ARBA00022692"/>
    </source>
</evidence>
<comment type="subcellular location">
    <subcellularLocation>
        <location evidence="1">Cell membrane</location>
        <topology evidence="1">Multi-pass membrane protein</topology>
    </subcellularLocation>
</comment>
<evidence type="ECO:0000256" key="8">
    <source>
        <dbReference type="SAM" id="MobiDB-lite"/>
    </source>
</evidence>
<feature type="transmembrane region" description="Helical" evidence="9">
    <location>
        <begin position="286"/>
        <end position="309"/>
    </location>
</feature>
<evidence type="ECO:0000256" key="6">
    <source>
        <dbReference type="ARBA" id="ARBA00023136"/>
    </source>
</evidence>
<feature type="transmembrane region" description="Helical" evidence="9">
    <location>
        <begin position="144"/>
        <end position="167"/>
    </location>
</feature>
<feature type="transmembrane region" description="Helical" evidence="9">
    <location>
        <begin position="378"/>
        <end position="398"/>
    </location>
</feature>
<dbReference type="AlphaFoldDB" id="A0A8H1L3U4"/>
<feature type="transmembrane region" description="Helical" evidence="9">
    <location>
        <begin position="87"/>
        <end position="106"/>
    </location>
</feature>
<feature type="transmembrane region" description="Helical" evidence="9">
    <location>
        <begin position="238"/>
        <end position="259"/>
    </location>
</feature>
<evidence type="ECO:0000256" key="1">
    <source>
        <dbReference type="ARBA" id="ARBA00004651"/>
    </source>
</evidence>
<evidence type="ECO:0000313" key="11">
    <source>
        <dbReference type="EMBL" id="TGG74791.1"/>
    </source>
</evidence>
<feature type="region of interest" description="Disordered" evidence="8">
    <location>
        <begin position="539"/>
        <end position="563"/>
    </location>
</feature>
<dbReference type="PANTHER" id="PTHR42718:SF46">
    <property type="entry name" value="BLR6921 PROTEIN"/>
    <property type="match status" value="1"/>
</dbReference>
<dbReference type="GO" id="GO:0005886">
    <property type="term" value="C:plasma membrane"/>
    <property type="evidence" value="ECO:0007669"/>
    <property type="project" value="UniProtKB-SubCell"/>
</dbReference>
<dbReference type="NCBIfam" id="TIGR00711">
    <property type="entry name" value="efflux_EmrB"/>
    <property type="match status" value="1"/>
</dbReference>
<keyword evidence="4 9" id="KW-0812">Transmembrane</keyword>
<dbReference type="PANTHER" id="PTHR42718">
    <property type="entry name" value="MAJOR FACILITATOR SUPERFAMILY MULTIDRUG TRANSPORTER MFSC"/>
    <property type="match status" value="1"/>
</dbReference>
<dbReference type="InterPro" id="IPR036259">
    <property type="entry name" value="MFS_trans_sf"/>
</dbReference>
<dbReference type="GO" id="GO:0046677">
    <property type="term" value="P:response to antibiotic"/>
    <property type="evidence" value="ECO:0007669"/>
    <property type="project" value="UniProtKB-KW"/>
</dbReference>
<dbReference type="PRINTS" id="PR01036">
    <property type="entry name" value="TCRTETB"/>
</dbReference>
<feature type="transmembrane region" description="Helical" evidence="9">
    <location>
        <begin position="21"/>
        <end position="44"/>
    </location>
</feature>
<evidence type="ECO:0000256" key="9">
    <source>
        <dbReference type="SAM" id="Phobius"/>
    </source>
</evidence>
<feature type="transmembrane region" description="Helical" evidence="9">
    <location>
        <begin position="321"/>
        <end position="339"/>
    </location>
</feature>
<feature type="domain" description="Major facilitator superfamily (MFS) profile" evidence="10">
    <location>
        <begin position="21"/>
        <end position="539"/>
    </location>
</feature>
<evidence type="ECO:0000313" key="12">
    <source>
        <dbReference type="Proteomes" id="UP000298111"/>
    </source>
</evidence>
<feature type="transmembrane region" description="Helical" evidence="9">
    <location>
        <begin position="112"/>
        <end position="137"/>
    </location>
</feature>
<evidence type="ECO:0000256" key="3">
    <source>
        <dbReference type="ARBA" id="ARBA00022475"/>
    </source>
</evidence>
<evidence type="ECO:0000256" key="2">
    <source>
        <dbReference type="ARBA" id="ARBA00022448"/>
    </source>
</evidence>
<keyword evidence="7" id="KW-0046">Antibiotic resistance</keyword>
<evidence type="ECO:0000256" key="5">
    <source>
        <dbReference type="ARBA" id="ARBA00022989"/>
    </source>
</evidence>
<keyword evidence="6 9" id="KW-0472">Membrane</keyword>
<evidence type="ECO:0000256" key="7">
    <source>
        <dbReference type="ARBA" id="ARBA00023251"/>
    </source>
</evidence>
<gene>
    <name evidence="11" type="ORF">D8771_34960</name>
</gene>
<feature type="transmembrane region" description="Helical" evidence="9">
    <location>
        <begin position="173"/>
        <end position="194"/>
    </location>
</feature>
<dbReference type="Proteomes" id="UP000298111">
    <property type="component" value="Unassembled WGS sequence"/>
</dbReference>
<dbReference type="Gene3D" id="1.20.1720.10">
    <property type="entry name" value="Multidrug resistance protein D"/>
    <property type="match status" value="1"/>
</dbReference>
<dbReference type="InterPro" id="IPR011701">
    <property type="entry name" value="MFS"/>
</dbReference>
<comment type="caution">
    <text evidence="11">The sequence shown here is derived from an EMBL/GenBank/DDBJ whole genome shotgun (WGS) entry which is preliminary data.</text>
</comment>
<proteinExistence type="predicted"/>
<keyword evidence="5 9" id="KW-1133">Transmembrane helix</keyword>
<feature type="transmembrane region" description="Helical" evidence="9">
    <location>
        <begin position="351"/>
        <end position="372"/>
    </location>
</feature>
<dbReference type="PROSITE" id="PS50850">
    <property type="entry name" value="MFS"/>
    <property type="match status" value="1"/>
</dbReference>
<protein>
    <submittedName>
        <fullName evidence="11">DHA2 family efflux MFS transporter permease subunit</fullName>
    </submittedName>
</protein>
<keyword evidence="3" id="KW-1003">Cell membrane</keyword>
<dbReference type="Pfam" id="PF07690">
    <property type="entry name" value="MFS_1"/>
    <property type="match status" value="1"/>
</dbReference>
<dbReference type="InterPro" id="IPR020846">
    <property type="entry name" value="MFS_dom"/>
</dbReference>
<feature type="transmembrane region" description="Helical" evidence="9">
    <location>
        <begin position="206"/>
        <end position="226"/>
    </location>
</feature>
<dbReference type="InterPro" id="IPR004638">
    <property type="entry name" value="EmrB-like"/>
</dbReference>
<feature type="transmembrane region" description="Helical" evidence="9">
    <location>
        <begin position="56"/>
        <end position="75"/>
    </location>
</feature>
<dbReference type="Gene3D" id="1.20.1250.20">
    <property type="entry name" value="MFS general substrate transporter like domains"/>
    <property type="match status" value="1"/>
</dbReference>
<name>A0A8H1L3U4_9ACTN</name>
<dbReference type="GO" id="GO:0022857">
    <property type="term" value="F:transmembrane transporter activity"/>
    <property type="evidence" value="ECO:0007669"/>
    <property type="project" value="InterPro"/>
</dbReference>
<organism evidence="11 12">
    <name type="scientific">Streptomyces albus</name>
    <dbReference type="NCBI Taxonomy" id="1888"/>
    <lineage>
        <taxon>Bacteria</taxon>
        <taxon>Bacillati</taxon>
        <taxon>Actinomycetota</taxon>
        <taxon>Actinomycetes</taxon>
        <taxon>Kitasatosporales</taxon>
        <taxon>Streptomycetaceae</taxon>
        <taxon>Streptomyces</taxon>
    </lineage>
</organism>
<evidence type="ECO:0000259" key="10">
    <source>
        <dbReference type="PROSITE" id="PS50850"/>
    </source>
</evidence>
<sequence length="563" mass="58260">MTGRRNRGGRPRRPAAGPRTVFAVLCGGFFMTLLDAGIVNVAVPSLQSDLDARFDQVLWVVNGYLLALAVPLIAAARLGDRFGVRRLYVTGLVVFTVASALCEAATDVHQLIAARVLQGLGAALLTPQTFTFITVLFPPRERGTAFGVWGMVAGLSTVAGPLLGGVLVDAFGWRWIFLVNLPVGALSAVAALALAPRHRPGGTHRIDLPGLVLICLAMLAVSFGLLEGERYRWGTVAGPVTIPLLLALGVVFLAAFVVLQRGVGRAPRRARHPLVPLRLFADRNFALANAVMLCFGVAMAGLMLPLTLYLQAVRGLSPGEAGVVLAVASFASGVAAPFVDRIGERVGRKALLVLGLACYAAGLTVVAGRTGAGAGPGQFVPALVAAGVGIACVFVLMAKLAVGDLEPALTGAGSGVFNTTRQLGAVVGSAAVGALLQNRLGTALPRLAAQRADGLPHEARDALTGHFGRLTALDVHSGRAVTDALPSGLPPEVADKAGQVAAEVFRQGLTEALRETAVLPLAVSLAAVVCASALRPSRPETAAPEYVRSGTGIPVRAQRKRRD</sequence>
<dbReference type="EMBL" id="RCIY01000120">
    <property type="protein sequence ID" value="TGG74791.1"/>
    <property type="molecule type" value="Genomic_DNA"/>
</dbReference>
<reference evidence="11 12" key="1">
    <citation type="submission" date="2018-10" db="EMBL/GenBank/DDBJ databases">
        <title>Isolation of pseudouridimycin from Streptomyces albus DSM 40763.</title>
        <authorList>
            <person name="Rosenqvist P."/>
            <person name="Metsae-Ketelae M."/>
            <person name="Virta P."/>
        </authorList>
    </citation>
    <scope>NUCLEOTIDE SEQUENCE [LARGE SCALE GENOMIC DNA]</scope>
    <source>
        <strain evidence="11 12">DSM 40763</strain>
    </source>
</reference>
<accession>A0A8H1L3U4</accession>
<dbReference type="SUPFAM" id="SSF103473">
    <property type="entry name" value="MFS general substrate transporter"/>
    <property type="match status" value="1"/>
</dbReference>
<keyword evidence="2" id="KW-0813">Transport</keyword>